<evidence type="ECO:0000256" key="4">
    <source>
        <dbReference type="ARBA" id="ARBA00023012"/>
    </source>
</evidence>
<evidence type="ECO:0000256" key="1">
    <source>
        <dbReference type="ARBA" id="ARBA00011245"/>
    </source>
</evidence>
<evidence type="ECO:0000256" key="5">
    <source>
        <dbReference type="PROSITE-ProRule" id="PRU00110"/>
    </source>
</evidence>
<keyword evidence="4" id="KW-0902">Two-component regulatory system</keyword>
<name>A0ABT5UZN2_9VIBR</name>
<evidence type="ECO:0000256" key="3">
    <source>
        <dbReference type="ARBA" id="ARBA00022553"/>
    </source>
</evidence>
<dbReference type="InterPro" id="IPR036641">
    <property type="entry name" value="HPT_dom_sf"/>
</dbReference>
<protein>
    <recommendedName>
        <fullName evidence="2">Phosphorelay protein LuxU</fullName>
    </recommendedName>
</protein>
<gene>
    <name evidence="7" type="ORF">PUN32_00525</name>
</gene>
<feature type="domain" description="HPt" evidence="6">
    <location>
        <begin position="18"/>
        <end position="113"/>
    </location>
</feature>
<dbReference type="NCBIfam" id="NF041948">
    <property type="entry name" value="Phrelay_LuxU_Vib"/>
    <property type="match status" value="1"/>
</dbReference>
<sequence length="113" mass="13221">MREWINQSQIDVLAKEIGAENIPLLLNIFVDELNDYQRRLRSEPHANQREYLQEISHALKSSAASFGAERLRGKAIELDRLAHTDLTFDLAYEVEQMLELLDQTHQRYLQLVD</sequence>
<dbReference type="SUPFAM" id="SSF47226">
    <property type="entry name" value="Histidine-containing phosphotransfer domain, HPT domain"/>
    <property type="match status" value="1"/>
</dbReference>
<dbReference type="RefSeq" id="WP_274721268.1">
    <property type="nucleotide sequence ID" value="NZ_JARBFT010000001.1"/>
</dbReference>
<dbReference type="PROSITE" id="PS50894">
    <property type="entry name" value="HPT"/>
    <property type="match status" value="1"/>
</dbReference>
<comment type="subunit">
    <text evidence="1">Monomer.</text>
</comment>
<evidence type="ECO:0000313" key="8">
    <source>
        <dbReference type="Proteomes" id="UP001216189"/>
    </source>
</evidence>
<comment type="caution">
    <text evidence="7">The sequence shown here is derived from an EMBL/GenBank/DDBJ whole genome shotgun (WGS) entry which is preliminary data.</text>
</comment>
<dbReference type="InterPro" id="IPR008207">
    <property type="entry name" value="Sig_transdc_His_kin_Hpt_dom"/>
</dbReference>
<dbReference type="EMBL" id="JARBFT010000001">
    <property type="protein sequence ID" value="MDE1513495.1"/>
    <property type="molecule type" value="Genomic_DNA"/>
</dbReference>
<keyword evidence="3 5" id="KW-0597">Phosphoprotein</keyword>
<reference evidence="7 8" key="1">
    <citation type="submission" date="2023-02" db="EMBL/GenBank/DDBJ databases">
        <title>Vibrio intestini sp. nov., a close relative of Vibrio cholerae isolated from the intestine of Healthy Culter dabryi.</title>
        <authorList>
            <person name="Wu N."/>
        </authorList>
    </citation>
    <scope>NUCLEOTIDE SEQUENCE [LARGE SCALE GENOMIC DNA]</scope>
    <source>
        <strain evidence="7 8">DSL-7</strain>
    </source>
</reference>
<dbReference type="InterPro" id="IPR053403">
    <property type="entry name" value="QS_phosphorelay_intermediate"/>
</dbReference>
<organism evidence="7 8">
    <name type="scientific">Vibrio chanodichtyis</name>
    <dbReference type="NCBI Taxonomy" id="3027932"/>
    <lineage>
        <taxon>Bacteria</taxon>
        <taxon>Pseudomonadati</taxon>
        <taxon>Pseudomonadota</taxon>
        <taxon>Gammaproteobacteria</taxon>
        <taxon>Vibrionales</taxon>
        <taxon>Vibrionaceae</taxon>
        <taxon>Vibrio</taxon>
    </lineage>
</organism>
<dbReference type="Gene3D" id="1.20.120.160">
    <property type="entry name" value="HPT domain"/>
    <property type="match status" value="1"/>
</dbReference>
<evidence type="ECO:0000313" key="7">
    <source>
        <dbReference type="EMBL" id="MDE1513495.1"/>
    </source>
</evidence>
<accession>A0ABT5UZN2</accession>
<evidence type="ECO:0000259" key="6">
    <source>
        <dbReference type="PROSITE" id="PS50894"/>
    </source>
</evidence>
<feature type="modified residue" description="Phosphohistidine" evidence="5">
    <location>
        <position position="57"/>
    </location>
</feature>
<dbReference type="Proteomes" id="UP001216189">
    <property type="component" value="Unassembled WGS sequence"/>
</dbReference>
<keyword evidence="8" id="KW-1185">Reference proteome</keyword>
<evidence type="ECO:0000256" key="2">
    <source>
        <dbReference type="ARBA" id="ARBA00017260"/>
    </source>
</evidence>
<proteinExistence type="predicted"/>
<dbReference type="Pfam" id="PF01627">
    <property type="entry name" value="Hpt"/>
    <property type="match status" value="1"/>
</dbReference>